<gene>
    <name evidence="1" type="ORF">Q9L42_012750</name>
</gene>
<keyword evidence="2" id="KW-1185">Reference proteome</keyword>
<organism evidence="1 2">
    <name type="scientific">Methylomarinum roseum</name>
    <dbReference type="NCBI Taxonomy" id="3067653"/>
    <lineage>
        <taxon>Bacteria</taxon>
        <taxon>Pseudomonadati</taxon>
        <taxon>Pseudomonadota</taxon>
        <taxon>Gammaproteobacteria</taxon>
        <taxon>Methylococcales</taxon>
        <taxon>Methylococcaceae</taxon>
        <taxon>Methylomarinum</taxon>
    </lineage>
</organism>
<evidence type="ECO:0000313" key="2">
    <source>
        <dbReference type="Proteomes" id="UP001225378"/>
    </source>
</evidence>
<dbReference type="EMBL" id="CP157743">
    <property type="protein sequence ID" value="XBS19235.1"/>
    <property type="molecule type" value="Genomic_DNA"/>
</dbReference>
<sequence length="157" mass="17988">MRKRIITPEQRETSIEEPHWLNLEELAKVELSSEDVQHPIENALLPGAASGWLAAVPGEQTIRLIFIEPQRLRRIRLSFVETEIERTQEYVLRWSSDHGESFQEIVRQQWHFSPQGSTHQIEDHVVELAEVSVLELNIKPDISGGRALASLALLRLA</sequence>
<protein>
    <submittedName>
        <fullName evidence="1">Carbohydrate-binding protein</fullName>
    </submittedName>
</protein>
<dbReference type="SUPFAM" id="SSF49785">
    <property type="entry name" value="Galactose-binding domain-like"/>
    <property type="match status" value="1"/>
</dbReference>
<dbReference type="InterPro" id="IPR008979">
    <property type="entry name" value="Galactose-bd-like_sf"/>
</dbReference>
<proteinExistence type="predicted"/>
<dbReference type="RefSeq" id="WP_305908011.1">
    <property type="nucleotide sequence ID" value="NZ_CP157743.1"/>
</dbReference>
<evidence type="ECO:0000313" key="1">
    <source>
        <dbReference type="EMBL" id="XBS19235.1"/>
    </source>
</evidence>
<accession>A0AAU7NQL8</accession>
<dbReference type="Proteomes" id="UP001225378">
    <property type="component" value="Chromosome"/>
</dbReference>
<reference evidence="1 2" key="1">
    <citation type="journal article" date="2024" name="Microbiology">
        <title>Methylomarinum rosea sp. nov., a novel halophilic methanotrophic bacterium from the hypersaline Lake Elton.</title>
        <authorList>
            <person name="Suleimanov R.Z."/>
            <person name="Oshkin I.Y."/>
            <person name="Danilova O.V."/>
            <person name="Suzina N.E."/>
            <person name="Dedysh S.N."/>
        </authorList>
    </citation>
    <scope>NUCLEOTIDE SEQUENCE [LARGE SCALE GENOMIC DNA]</scope>
    <source>
        <strain evidence="1 2">Ch1-1</strain>
    </source>
</reference>
<dbReference type="KEGG" id="mech:Q9L42_012750"/>
<dbReference type="AlphaFoldDB" id="A0AAU7NQL8"/>
<name>A0AAU7NQL8_9GAMM</name>